<sequence>MTAPRPTSPRIQPINLDEVKDPELAETLAGALTLDGRPLNIFGVLGHHPKLLKRFNLMGGFILNKGLLPERERELVILRIGWNANAVYEFGQHTVIGLRCGLTDAEIAALTKAPDVHGWSADDRALIAMADELAADDCVTDATWATLAVRWNDAELIELLVVAGFYRLVSGFLNSAGVQLDSGVPGFPAA</sequence>
<dbReference type="AlphaFoldDB" id="A0A480ART5"/>
<protein>
    <recommendedName>
        <fullName evidence="1">Carboxymuconolactone decarboxylase-like domain-containing protein</fullName>
    </recommendedName>
</protein>
<dbReference type="SUPFAM" id="SSF69118">
    <property type="entry name" value="AhpD-like"/>
    <property type="match status" value="1"/>
</dbReference>
<dbReference type="PANTHER" id="PTHR34846">
    <property type="entry name" value="4-CARBOXYMUCONOLACTONE DECARBOXYLASE FAMILY PROTEIN (AFU_ORTHOLOGUE AFUA_6G11590)"/>
    <property type="match status" value="1"/>
</dbReference>
<reference evidence="3" key="1">
    <citation type="submission" date="2019-03" db="EMBL/GenBank/DDBJ databases">
        <title>Aquabacterium pictum sp.nov., the first bacteriochlorophyll a-containing freshwater bacterium in the genus Aquabacterium of the class Betaproteobacteria.</title>
        <authorList>
            <person name="Hirose S."/>
            <person name="Tank M."/>
            <person name="Hara E."/>
            <person name="Tamaki H."/>
            <person name="Takaichi S."/>
            <person name="Haruta S."/>
            <person name="Hanada S."/>
        </authorList>
    </citation>
    <scope>NUCLEOTIDE SEQUENCE [LARGE SCALE GENOMIC DNA]</scope>
    <source>
        <strain evidence="3">W35</strain>
    </source>
</reference>
<organism evidence="2 3">
    <name type="scientific">Pseudaquabacterium pictum</name>
    <dbReference type="NCBI Taxonomy" id="2315236"/>
    <lineage>
        <taxon>Bacteria</taxon>
        <taxon>Pseudomonadati</taxon>
        <taxon>Pseudomonadota</taxon>
        <taxon>Betaproteobacteria</taxon>
        <taxon>Burkholderiales</taxon>
        <taxon>Sphaerotilaceae</taxon>
        <taxon>Pseudaquabacterium</taxon>
    </lineage>
</organism>
<dbReference type="InterPro" id="IPR003779">
    <property type="entry name" value="CMD-like"/>
</dbReference>
<evidence type="ECO:0000313" key="3">
    <source>
        <dbReference type="Proteomes" id="UP000301751"/>
    </source>
</evidence>
<name>A0A480ART5_9BURK</name>
<dbReference type="Pfam" id="PF02627">
    <property type="entry name" value="CMD"/>
    <property type="match status" value="1"/>
</dbReference>
<evidence type="ECO:0000313" key="2">
    <source>
        <dbReference type="EMBL" id="GCL64131.1"/>
    </source>
</evidence>
<proteinExistence type="predicted"/>
<evidence type="ECO:0000259" key="1">
    <source>
        <dbReference type="Pfam" id="PF02627"/>
    </source>
</evidence>
<keyword evidence="3" id="KW-1185">Reference proteome</keyword>
<dbReference type="GO" id="GO:0051920">
    <property type="term" value="F:peroxiredoxin activity"/>
    <property type="evidence" value="ECO:0007669"/>
    <property type="project" value="InterPro"/>
</dbReference>
<dbReference type="Gene3D" id="1.20.1290.10">
    <property type="entry name" value="AhpD-like"/>
    <property type="match status" value="1"/>
</dbReference>
<dbReference type="Proteomes" id="UP000301751">
    <property type="component" value="Unassembled WGS sequence"/>
</dbReference>
<gene>
    <name evidence="2" type="ORF">AQPW35_32120</name>
</gene>
<dbReference type="OrthoDB" id="4704294at2"/>
<dbReference type="InterPro" id="IPR029032">
    <property type="entry name" value="AhpD-like"/>
</dbReference>
<feature type="domain" description="Carboxymuconolactone decarboxylase-like" evidence="1">
    <location>
        <begin position="49"/>
        <end position="129"/>
    </location>
</feature>
<accession>A0A480ART5</accession>
<dbReference type="PANTHER" id="PTHR34846:SF5">
    <property type="entry name" value="CARBOXYMUCONOLACTONE DECARBOXYLASE-LIKE DOMAIN-CONTAINING PROTEIN"/>
    <property type="match status" value="1"/>
</dbReference>
<dbReference type="RefSeq" id="WP_137733863.1">
    <property type="nucleotide sequence ID" value="NZ_BJCL01000008.1"/>
</dbReference>
<dbReference type="EMBL" id="BJCL01000008">
    <property type="protein sequence ID" value="GCL64131.1"/>
    <property type="molecule type" value="Genomic_DNA"/>
</dbReference>
<comment type="caution">
    <text evidence="2">The sequence shown here is derived from an EMBL/GenBank/DDBJ whole genome shotgun (WGS) entry which is preliminary data.</text>
</comment>